<reference evidence="1 2" key="1">
    <citation type="submission" date="2018-03" db="EMBL/GenBank/DDBJ databases">
        <authorList>
            <person name="Keele B.F."/>
        </authorList>
    </citation>
    <scope>NUCLEOTIDE SEQUENCE [LARGE SCALE GENOMIC DNA]</scope>
    <source>
        <strain evidence="1 2">D20</strain>
    </source>
</reference>
<accession>A0A2T4IIV9</accession>
<protein>
    <submittedName>
        <fullName evidence="1">Uncharacterized protein</fullName>
    </submittedName>
</protein>
<name>A0A2T4IIV9_9RHOO</name>
<proteinExistence type="predicted"/>
<organism evidence="1 2">
    <name type="scientific">Pseudothauera lacus</name>
    <dbReference type="NCBI Taxonomy" id="2136175"/>
    <lineage>
        <taxon>Bacteria</taxon>
        <taxon>Pseudomonadati</taxon>
        <taxon>Pseudomonadota</taxon>
        <taxon>Betaproteobacteria</taxon>
        <taxon>Rhodocyclales</taxon>
        <taxon>Zoogloeaceae</taxon>
        <taxon>Pseudothauera</taxon>
    </lineage>
</organism>
<dbReference type="Proteomes" id="UP000241193">
    <property type="component" value="Unassembled WGS sequence"/>
</dbReference>
<dbReference type="AlphaFoldDB" id="A0A2T4IIV9"/>
<reference evidence="1 2" key="2">
    <citation type="submission" date="2018-04" db="EMBL/GenBank/DDBJ databases">
        <title>Thauera lacus sp. nov., isolated from an saline lake in Inner Mongolia, China.</title>
        <authorList>
            <person name="Liang Q.-Y."/>
        </authorList>
    </citation>
    <scope>NUCLEOTIDE SEQUENCE [LARGE SCALE GENOMIC DNA]</scope>
    <source>
        <strain evidence="1 2">D20</strain>
    </source>
</reference>
<sequence length="191" mass="21134">MLLAVGHCDGDSTRTISVHYRGSALEPYRRVLEIGQDTAEAPLGGAALLDVDGDGEHEMELRGMCGAGPNCEGSIYRLNRDRADMFLFFSGGYARLAYIDGHLVESGRSSCCSWEHHVFRPHSAFEPVEESEMEYRVIVGMSIRADADDDTTCTFLDRQGRIVLPQSQDLLQLCEIYGADYVLAQPDALPR</sequence>
<gene>
    <name evidence="1" type="ORF">C8261_03240</name>
</gene>
<evidence type="ECO:0000313" key="2">
    <source>
        <dbReference type="Proteomes" id="UP000241193"/>
    </source>
</evidence>
<dbReference type="EMBL" id="PZKC01000002">
    <property type="protein sequence ID" value="PTD97704.1"/>
    <property type="molecule type" value="Genomic_DNA"/>
</dbReference>
<keyword evidence="2" id="KW-1185">Reference proteome</keyword>
<comment type="caution">
    <text evidence="1">The sequence shown here is derived from an EMBL/GenBank/DDBJ whole genome shotgun (WGS) entry which is preliminary data.</text>
</comment>
<evidence type="ECO:0000313" key="1">
    <source>
        <dbReference type="EMBL" id="PTD97704.1"/>
    </source>
</evidence>